<gene>
    <name evidence="3" type="primary">pgaB</name>
    <name evidence="3" type="ORF">J4G45_10760</name>
</gene>
<dbReference type="EMBL" id="CP071770">
    <property type="protein sequence ID" value="QTD61279.1"/>
    <property type="molecule type" value="Genomic_DNA"/>
</dbReference>
<dbReference type="Pfam" id="PF14883">
    <property type="entry name" value="GHL13"/>
    <property type="match status" value="1"/>
</dbReference>
<evidence type="ECO:0000313" key="4">
    <source>
        <dbReference type="Proteomes" id="UP000663954"/>
    </source>
</evidence>
<reference evidence="3 4" key="1">
    <citation type="journal article" date="2020" name="Front. Cell. Infect. Microbiol.">
        <title>Characterization of Three Porcine Acinetobacter towneri Strains Co-Harboring tet(X3) and bla OXA-58.</title>
        <authorList>
            <person name="Ma J."/>
            <person name="Wang J."/>
            <person name="Feng J."/>
            <person name="Liu Y."/>
            <person name="Yang B."/>
            <person name="Li R."/>
            <person name="Bai L."/>
            <person name="He T."/>
            <person name="Wang X."/>
            <person name="Yang Z."/>
        </authorList>
    </citation>
    <scope>NUCLEOTIDE SEQUENCE [LARGE SCALE GENOMIC DNA]</scope>
    <source>
        <strain evidence="3 4">GX5</strain>
    </source>
</reference>
<proteinExistence type="predicted"/>
<feature type="domain" description="Poly-beta-1,6-N-acetyl-D-glucosamine N-deacetylase PgaB C-terminal" evidence="2">
    <location>
        <begin position="74"/>
        <end position="390"/>
    </location>
</feature>
<dbReference type="Proteomes" id="UP000663954">
    <property type="component" value="Chromosome"/>
</dbReference>
<name>A0ABX7TC12_9GAMM</name>
<dbReference type="InterPro" id="IPR023854">
    <property type="entry name" value="PGA_deacetylase_PgaB"/>
</dbReference>
<organism evidence="3 4">
    <name type="scientific">Acinetobacter towneri</name>
    <dbReference type="NCBI Taxonomy" id="202956"/>
    <lineage>
        <taxon>Bacteria</taxon>
        <taxon>Pseudomonadati</taxon>
        <taxon>Pseudomonadota</taxon>
        <taxon>Gammaproteobacteria</taxon>
        <taxon>Moraxellales</taxon>
        <taxon>Moraxellaceae</taxon>
        <taxon>Acinetobacter</taxon>
    </lineage>
</organism>
<accession>A0ABX7TC12</accession>
<keyword evidence="1" id="KW-0732">Signal</keyword>
<evidence type="ECO:0000259" key="2">
    <source>
        <dbReference type="Pfam" id="PF14883"/>
    </source>
</evidence>
<dbReference type="GeneID" id="64222559"/>
<sequence length="418" mass="49106">MSVFPKKFSQALNRVCQIGLFSLTLPMAVHAQSLPVITQHPIENVLKNLEQPATQQTQQKAKQIKPIAQMRIMHIDLDYVFDTDKAQQQRNIQALIQRIQNIRPNTIFLQAFADPDANGSADQVYFENRYVPVRDNLFPQLLQQIRQNTQVQHVYAWLPVLAWELPKNQQFNYVQHRQGGQKGYIRLSPFEQKNLEIIVDIYRDFIQHNPVDGVLYHDDVTLSDYEDSSALARKYYQQWGFSHRIFKDLRHPKQARLAKYKTAYLDQLAAGITQVLKQYQPNLLVARNMYAPVVTQPQSEQWFAQSMPSTYRYYDYNAIMAMPYMEQAKNHKKFYLDLIQHAKKYDPNLDRTIFELQTVNWRNQQKISTQELQHSIQLLEQHGVKHIGYYPDDFVAQHPQVKPMQLSFQLEAEPDSAQ</sequence>
<evidence type="ECO:0000256" key="1">
    <source>
        <dbReference type="SAM" id="SignalP"/>
    </source>
</evidence>
<feature type="signal peptide" evidence="1">
    <location>
        <begin position="1"/>
        <end position="31"/>
    </location>
</feature>
<dbReference type="InterPro" id="IPR032772">
    <property type="entry name" value="PGA_deacetylase_PgaB_C"/>
</dbReference>
<dbReference type="Gene3D" id="3.20.20.80">
    <property type="entry name" value="Glycosidases"/>
    <property type="match status" value="1"/>
</dbReference>
<feature type="chain" id="PRO_5045462787" evidence="1">
    <location>
        <begin position="32"/>
        <end position="418"/>
    </location>
</feature>
<dbReference type="NCBIfam" id="TIGR03938">
    <property type="entry name" value="deacetyl_PgaB"/>
    <property type="match status" value="1"/>
</dbReference>
<dbReference type="RefSeq" id="WP_180043621.1">
    <property type="nucleotide sequence ID" value="NZ_CP071766.1"/>
</dbReference>
<keyword evidence="4" id="KW-1185">Reference proteome</keyword>
<protein>
    <submittedName>
        <fullName evidence="3">Poly-beta-1,6-N-acetyl-D-glucosamine N-deacetylase PgaB</fullName>
    </submittedName>
</protein>
<evidence type="ECO:0000313" key="3">
    <source>
        <dbReference type="EMBL" id="QTD61279.1"/>
    </source>
</evidence>